<comment type="caution">
    <text evidence="2">The sequence shown here is derived from an EMBL/GenBank/DDBJ whole genome shotgun (WGS) entry which is preliminary data.</text>
</comment>
<evidence type="ECO:0000313" key="3">
    <source>
        <dbReference type="Proteomes" id="UP001165289"/>
    </source>
</evidence>
<evidence type="ECO:0000256" key="1">
    <source>
        <dbReference type="SAM" id="MobiDB-lite"/>
    </source>
</evidence>
<dbReference type="Proteomes" id="UP001165289">
    <property type="component" value="Unassembled WGS sequence"/>
</dbReference>
<name>A0AAV7JW50_9METZ</name>
<proteinExistence type="predicted"/>
<accession>A0AAV7JW50</accession>
<sequence>MPDASSTPVHSSPINIQQESEQLDLATSHSINSIISSMQGAHTIGTLNNTGSILNSSRSSFNMGIIDNTSIYSQEESLNDDETVNAHPSENNRLYMKL</sequence>
<gene>
    <name evidence="2" type="ORF">LOD99_3987</name>
</gene>
<keyword evidence="3" id="KW-1185">Reference proteome</keyword>
<organism evidence="2 3">
    <name type="scientific">Oopsacas minuta</name>
    <dbReference type="NCBI Taxonomy" id="111878"/>
    <lineage>
        <taxon>Eukaryota</taxon>
        <taxon>Metazoa</taxon>
        <taxon>Porifera</taxon>
        <taxon>Hexactinellida</taxon>
        <taxon>Hexasterophora</taxon>
        <taxon>Lyssacinosida</taxon>
        <taxon>Leucopsacidae</taxon>
        <taxon>Oopsacas</taxon>
    </lineage>
</organism>
<protein>
    <submittedName>
        <fullName evidence="2">Uncharacterized protein</fullName>
    </submittedName>
</protein>
<dbReference type="AlphaFoldDB" id="A0AAV7JW50"/>
<evidence type="ECO:0000313" key="2">
    <source>
        <dbReference type="EMBL" id="KAI6653151.1"/>
    </source>
</evidence>
<dbReference type="EMBL" id="JAKMXF010000295">
    <property type="protein sequence ID" value="KAI6653151.1"/>
    <property type="molecule type" value="Genomic_DNA"/>
</dbReference>
<reference evidence="2 3" key="1">
    <citation type="journal article" date="2023" name="BMC Biol.">
        <title>The compact genome of the sponge Oopsacas minuta (Hexactinellida) is lacking key metazoan core genes.</title>
        <authorList>
            <person name="Santini S."/>
            <person name="Schenkelaars Q."/>
            <person name="Jourda C."/>
            <person name="Duchesne M."/>
            <person name="Belahbib H."/>
            <person name="Rocher C."/>
            <person name="Selva M."/>
            <person name="Riesgo A."/>
            <person name="Vervoort M."/>
            <person name="Leys S.P."/>
            <person name="Kodjabachian L."/>
            <person name="Le Bivic A."/>
            <person name="Borchiellini C."/>
            <person name="Claverie J.M."/>
            <person name="Renard E."/>
        </authorList>
    </citation>
    <scope>NUCLEOTIDE SEQUENCE [LARGE SCALE GENOMIC DNA]</scope>
    <source>
        <strain evidence="2">SPO-2</strain>
    </source>
</reference>
<feature type="region of interest" description="Disordered" evidence="1">
    <location>
        <begin position="77"/>
        <end position="98"/>
    </location>
</feature>